<organism evidence="11 14">
    <name type="scientific">Adineta steineri</name>
    <dbReference type="NCBI Taxonomy" id="433720"/>
    <lineage>
        <taxon>Eukaryota</taxon>
        <taxon>Metazoa</taxon>
        <taxon>Spiralia</taxon>
        <taxon>Gnathifera</taxon>
        <taxon>Rotifera</taxon>
        <taxon>Eurotatoria</taxon>
        <taxon>Bdelloidea</taxon>
        <taxon>Adinetida</taxon>
        <taxon>Adinetidae</taxon>
        <taxon>Adineta</taxon>
    </lineage>
</organism>
<dbReference type="GO" id="GO:0007218">
    <property type="term" value="P:neuropeptide signaling pathway"/>
    <property type="evidence" value="ECO:0007669"/>
    <property type="project" value="TreeGrafter"/>
</dbReference>
<keyword evidence="6 9" id="KW-0472">Membrane</keyword>
<evidence type="ECO:0000259" key="10">
    <source>
        <dbReference type="PROSITE" id="PS50262"/>
    </source>
</evidence>
<feature type="domain" description="G-protein coupled receptors family 1 profile" evidence="10">
    <location>
        <begin position="25"/>
        <end position="275"/>
    </location>
</feature>
<dbReference type="PROSITE" id="PS50262">
    <property type="entry name" value="G_PROTEIN_RECEP_F1_2"/>
    <property type="match status" value="1"/>
</dbReference>
<keyword evidence="8" id="KW-0807">Transducer</keyword>
<keyword evidence="3 9" id="KW-0812">Transmembrane</keyword>
<dbReference type="AlphaFoldDB" id="A0A814YCR5"/>
<dbReference type="GO" id="GO:0008528">
    <property type="term" value="F:G protein-coupled peptide receptor activity"/>
    <property type="evidence" value="ECO:0007669"/>
    <property type="project" value="TreeGrafter"/>
</dbReference>
<dbReference type="Pfam" id="PF00001">
    <property type="entry name" value="7tm_1"/>
    <property type="match status" value="1"/>
</dbReference>
<feature type="transmembrane region" description="Helical" evidence="9">
    <location>
        <begin position="172"/>
        <end position="194"/>
    </location>
</feature>
<dbReference type="Gene3D" id="1.20.1070.10">
    <property type="entry name" value="Rhodopsin 7-helix transmembrane proteins"/>
    <property type="match status" value="1"/>
</dbReference>
<dbReference type="OrthoDB" id="10005824at2759"/>
<keyword evidence="4 9" id="KW-1133">Transmembrane helix</keyword>
<feature type="transmembrane region" description="Helical" evidence="9">
    <location>
        <begin position="215"/>
        <end position="236"/>
    </location>
</feature>
<dbReference type="EMBL" id="CAJNOI010000287">
    <property type="protein sequence ID" value="CAF1227421.1"/>
    <property type="molecule type" value="Genomic_DNA"/>
</dbReference>
<sequence>MSLTYIGQQFTIYGGMFFLIGGLIGNSTNILVFSNVRTYRRTPCTFYFLTASIANIIYMSFNSTTRIYGSIYGIDFTSISTNWCKIRQFLIMIFSMITLTCSCLATIDQFLATSKNIRLRRLSNIKWSHRIVFIIIILWFLHAIPSLFFFDISLATKKCGAIHPVYAVYNRIYLLGLLCLIPMTITIIFGCLTYRNIRMTRGLIEQNVDRQLAKMTLFQVILIIFSLTPYSINSIYGLVTENFIKDTNQLTKENFITTIVTVITYSYYSGTCYIFWFSSDQFRRKVKRQILFWRRVNHITPSVAR</sequence>
<feature type="transmembrane region" description="Helical" evidence="9">
    <location>
        <begin position="44"/>
        <end position="61"/>
    </location>
</feature>
<keyword evidence="13" id="KW-1185">Reference proteome</keyword>
<reference evidence="11" key="1">
    <citation type="submission" date="2021-02" db="EMBL/GenBank/DDBJ databases">
        <authorList>
            <person name="Nowell W R."/>
        </authorList>
    </citation>
    <scope>NUCLEOTIDE SEQUENCE</scope>
</reference>
<feature type="transmembrane region" description="Helical" evidence="9">
    <location>
        <begin position="256"/>
        <end position="278"/>
    </location>
</feature>
<evidence type="ECO:0000256" key="3">
    <source>
        <dbReference type="ARBA" id="ARBA00022692"/>
    </source>
</evidence>
<dbReference type="Proteomes" id="UP000663877">
    <property type="component" value="Unassembled WGS sequence"/>
</dbReference>
<evidence type="ECO:0000256" key="4">
    <source>
        <dbReference type="ARBA" id="ARBA00022989"/>
    </source>
</evidence>
<proteinExistence type="predicted"/>
<feature type="transmembrane region" description="Helical" evidence="9">
    <location>
        <begin position="131"/>
        <end position="152"/>
    </location>
</feature>
<dbReference type="SUPFAM" id="SSF81321">
    <property type="entry name" value="Family A G protein-coupled receptor-like"/>
    <property type="match status" value="1"/>
</dbReference>
<feature type="transmembrane region" description="Helical" evidence="9">
    <location>
        <begin position="89"/>
        <end position="111"/>
    </location>
</feature>
<evidence type="ECO:0000313" key="11">
    <source>
        <dbReference type="EMBL" id="CAF1227421.1"/>
    </source>
</evidence>
<evidence type="ECO:0000313" key="13">
    <source>
        <dbReference type="Proteomes" id="UP000663832"/>
    </source>
</evidence>
<comment type="caution">
    <text evidence="11">The sequence shown here is derived from an EMBL/GenBank/DDBJ whole genome shotgun (WGS) entry which is preliminary data.</text>
</comment>
<keyword evidence="7" id="KW-0675">Receptor</keyword>
<dbReference type="Proteomes" id="UP000663832">
    <property type="component" value="Unassembled WGS sequence"/>
</dbReference>
<evidence type="ECO:0000256" key="5">
    <source>
        <dbReference type="ARBA" id="ARBA00023040"/>
    </source>
</evidence>
<gene>
    <name evidence="11" type="ORF">BJG266_LOCUS28322</name>
    <name evidence="12" type="ORF">QVE165_LOCUS44571</name>
</gene>
<evidence type="ECO:0000256" key="1">
    <source>
        <dbReference type="ARBA" id="ARBA00004651"/>
    </source>
</evidence>
<protein>
    <recommendedName>
        <fullName evidence="10">G-protein coupled receptors family 1 profile domain-containing protein</fullName>
    </recommendedName>
</protein>
<evidence type="ECO:0000313" key="12">
    <source>
        <dbReference type="EMBL" id="CAF1517871.1"/>
    </source>
</evidence>
<comment type="subcellular location">
    <subcellularLocation>
        <location evidence="1">Cell membrane</location>
        <topology evidence="1">Multi-pass membrane protein</topology>
    </subcellularLocation>
</comment>
<dbReference type="EMBL" id="CAJNOM010000601">
    <property type="protein sequence ID" value="CAF1517871.1"/>
    <property type="molecule type" value="Genomic_DNA"/>
</dbReference>
<evidence type="ECO:0000256" key="9">
    <source>
        <dbReference type="SAM" id="Phobius"/>
    </source>
</evidence>
<dbReference type="PANTHER" id="PTHR24230:SF75">
    <property type="entry name" value="RELAXIN FAMILY PEPTIDE RECEPTOR 3"/>
    <property type="match status" value="1"/>
</dbReference>
<dbReference type="GO" id="GO:0005886">
    <property type="term" value="C:plasma membrane"/>
    <property type="evidence" value="ECO:0007669"/>
    <property type="project" value="UniProtKB-SubCell"/>
</dbReference>
<dbReference type="InterPro" id="IPR000276">
    <property type="entry name" value="GPCR_Rhodpsn"/>
</dbReference>
<name>A0A814YCR5_9BILA</name>
<evidence type="ECO:0000256" key="8">
    <source>
        <dbReference type="ARBA" id="ARBA00023224"/>
    </source>
</evidence>
<evidence type="ECO:0000256" key="2">
    <source>
        <dbReference type="ARBA" id="ARBA00022475"/>
    </source>
</evidence>
<feature type="transmembrane region" description="Helical" evidence="9">
    <location>
        <begin position="12"/>
        <end position="32"/>
    </location>
</feature>
<dbReference type="PANTHER" id="PTHR24230">
    <property type="entry name" value="G-PROTEIN COUPLED RECEPTOR"/>
    <property type="match status" value="1"/>
</dbReference>
<accession>A0A814YCR5</accession>
<dbReference type="InterPro" id="IPR017452">
    <property type="entry name" value="GPCR_Rhodpsn_7TM"/>
</dbReference>
<evidence type="ECO:0000256" key="7">
    <source>
        <dbReference type="ARBA" id="ARBA00023170"/>
    </source>
</evidence>
<evidence type="ECO:0000256" key="6">
    <source>
        <dbReference type="ARBA" id="ARBA00023136"/>
    </source>
</evidence>
<evidence type="ECO:0000313" key="14">
    <source>
        <dbReference type="Proteomes" id="UP000663877"/>
    </source>
</evidence>
<keyword evidence="2" id="KW-1003">Cell membrane</keyword>
<keyword evidence="5" id="KW-0297">G-protein coupled receptor</keyword>